<accession>A0A423WRV9</accession>
<dbReference type="PANTHER" id="PTHR35391:SF5">
    <property type="entry name" value="DUF6590 DOMAIN-CONTAINING PROTEIN"/>
    <property type="match status" value="1"/>
</dbReference>
<name>A0A423WRV9_9PEZI</name>
<feature type="compositionally biased region" description="Polar residues" evidence="1">
    <location>
        <begin position="122"/>
        <end position="146"/>
    </location>
</feature>
<dbReference type="EMBL" id="LKEA01000011">
    <property type="protein sequence ID" value="ROW06213.1"/>
    <property type="molecule type" value="Genomic_DNA"/>
</dbReference>
<dbReference type="AlphaFoldDB" id="A0A423WRV9"/>
<feature type="region of interest" description="Disordered" evidence="1">
    <location>
        <begin position="78"/>
        <end position="160"/>
    </location>
</feature>
<feature type="compositionally biased region" description="Polar residues" evidence="1">
    <location>
        <begin position="274"/>
        <end position="288"/>
    </location>
</feature>
<keyword evidence="4" id="KW-1185">Reference proteome</keyword>
<dbReference type="STRING" id="356882.A0A423WRV9"/>
<evidence type="ECO:0000313" key="3">
    <source>
        <dbReference type="EMBL" id="ROW06213.1"/>
    </source>
</evidence>
<dbReference type="OrthoDB" id="3559580at2759"/>
<feature type="domain" description="DUF6590" evidence="2">
    <location>
        <begin position="365"/>
        <end position="513"/>
    </location>
</feature>
<comment type="caution">
    <text evidence="3">The sequence shown here is derived from an EMBL/GenBank/DDBJ whole genome shotgun (WGS) entry which is preliminary data.</text>
</comment>
<feature type="compositionally biased region" description="Basic residues" evidence="1">
    <location>
        <begin position="214"/>
        <end position="225"/>
    </location>
</feature>
<organism evidence="3 4">
    <name type="scientific">Cytospora schulzeri</name>
    <dbReference type="NCBI Taxonomy" id="448051"/>
    <lineage>
        <taxon>Eukaryota</taxon>
        <taxon>Fungi</taxon>
        <taxon>Dikarya</taxon>
        <taxon>Ascomycota</taxon>
        <taxon>Pezizomycotina</taxon>
        <taxon>Sordariomycetes</taxon>
        <taxon>Sordariomycetidae</taxon>
        <taxon>Diaporthales</taxon>
        <taxon>Cytosporaceae</taxon>
        <taxon>Cytospora</taxon>
    </lineage>
</organism>
<reference evidence="3 4" key="1">
    <citation type="submission" date="2015-09" db="EMBL/GenBank/DDBJ databases">
        <title>Host preference determinants of Valsa canker pathogens revealed by comparative genomics.</title>
        <authorList>
            <person name="Yin Z."/>
            <person name="Huang L."/>
        </authorList>
    </citation>
    <scope>NUCLEOTIDE SEQUENCE [LARGE SCALE GENOMIC DNA]</scope>
    <source>
        <strain evidence="3 4">03-1</strain>
    </source>
</reference>
<evidence type="ECO:0000259" key="2">
    <source>
        <dbReference type="Pfam" id="PF20233"/>
    </source>
</evidence>
<dbReference type="InterPro" id="IPR046497">
    <property type="entry name" value="DUF6590"/>
</dbReference>
<sequence>MSEPIVYDYSNPIYDEQRGQWYWEGRRADTGKRVRKYGKPQSQTSQYDVAQYPQTGYQPTSFDTTAGIEAGMQGMNLQQQPVDPYRPATYATDSSHHRRRDEGVSSVHQATPRTLPAPSGYQAHSGSTSGKTQQPPLTSAQGSANANYGVRGDTDSQSYGQATDKSVAAPLAGHQASIPQISSSGYYDEYGNFYAAAQYGQAPSDAIDDTHSRDKSRKSKHKGKGKAIAESNAYGSRDERSQYGGPSHGGGRDPRRPSGTSSDTAGFFHGQGAPYSSVSGSTISQDNPYNIGGTGDEGEDAALQDGINASRTEYGYGGTGGMSSQGGPAYQPDLGNVPTPPEDRITGTKGKHEHLDKRYRVEPSKRFTSGAVFKVMWPEPLGEPMGGGSRITEVIPLKDYKNNVWTGFRRFIVVANDDGNCTCVPILTYGNQGCLKYGVKPSKHGIVCEQGRPPMPLANEPPLGFSPIHVRMAASNEHISGPSRVNYSKLVTVEHNVKVFFIGRVVDEDLAIVQSAVNECWNAKYH</sequence>
<evidence type="ECO:0000313" key="4">
    <source>
        <dbReference type="Proteomes" id="UP000283895"/>
    </source>
</evidence>
<gene>
    <name evidence="3" type="ORF">VMCG_04552</name>
</gene>
<dbReference type="Pfam" id="PF20233">
    <property type="entry name" value="DUF6590"/>
    <property type="match status" value="1"/>
</dbReference>
<evidence type="ECO:0000256" key="1">
    <source>
        <dbReference type="SAM" id="MobiDB-lite"/>
    </source>
</evidence>
<dbReference type="PANTHER" id="PTHR35391">
    <property type="entry name" value="C2H2-TYPE DOMAIN-CONTAINING PROTEIN-RELATED"/>
    <property type="match status" value="1"/>
</dbReference>
<feature type="region of interest" description="Disordered" evidence="1">
    <location>
        <begin position="204"/>
        <end position="301"/>
    </location>
</feature>
<dbReference type="Proteomes" id="UP000283895">
    <property type="component" value="Unassembled WGS sequence"/>
</dbReference>
<proteinExistence type="predicted"/>
<protein>
    <recommendedName>
        <fullName evidence="2">DUF6590 domain-containing protein</fullName>
    </recommendedName>
</protein>